<keyword evidence="2" id="KW-0012">Acyltransferase</keyword>
<evidence type="ECO:0000256" key="1">
    <source>
        <dbReference type="ARBA" id="ARBA00022679"/>
    </source>
</evidence>
<dbReference type="Proteomes" id="UP001154312">
    <property type="component" value="Unassembled WGS sequence"/>
</dbReference>
<reference evidence="3" key="1">
    <citation type="submission" date="2022-02" db="EMBL/GenBank/DDBJ databases">
        <authorList>
            <person name="Leng L."/>
        </authorList>
    </citation>
    <scope>NUCLEOTIDE SEQUENCE</scope>
    <source>
        <strain evidence="3">JI</strain>
    </source>
</reference>
<accession>A0A9X4JWC0</accession>
<evidence type="ECO:0000313" key="4">
    <source>
        <dbReference type="Proteomes" id="UP001154312"/>
    </source>
</evidence>
<evidence type="ECO:0000313" key="3">
    <source>
        <dbReference type="EMBL" id="MDF9409851.1"/>
    </source>
</evidence>
<gene>
    <name evidence="3" type="ORF">L7E55_16100</name>
</gene>
<dbReference type="AlphaFoldDB" id="A0A9X4JWC0"/>
<proteinExistence type="predicted"/>
<keyword evidence="1" id="KW-0808">Transferase</keyword>
<dbReference type="PANTHER" id="PTHR36449:SF1">
    <property type="entry name" value="ACETYLTRANSFERASE"/>
    <property type="match status" value="1"/>
</dbReference>
<organism evidence="3 4">
    <name type="scientific">Pelotomaculum isophthalicicum JI</name>
    <dbReference type="NCBI Taxonomy" id="947010"/>
    <lineage>
        <taxon>Bacteria</taxon>
        <taxon>Bacillati</taxon>
        <taxon>Bacillota</taxon>
        <taxon>Clostridia</taxon>
        <taxon>Eubacteriales</taxon>
        <taxon>Desulfotomaculaceae</taxon>
        <taxon>Pelotomaculum</taxon>
    </lineage>
</organism>
<dbReference type="PANTHER" id="PTHR36449">
    <property type="entry name" value="ACETYLTRANSFERASE-RELATED"/>
    <property type="match status" value="1"/>
</dbReference>
<dbReference type="GO" id="GO:0016746">
    <property type="term" value="F:acyltransferase activity"/>
    <property type="evidence" value="ECO:0007669"/>
    <property type="project" value="UniProtKB-KW"/>
</dbReference>
<comment type="caution">
    <text evidence="3">The sequence shown here is derived from an EMBL/GenBank/DDBJ whole genome shotgun (WGS) entry which is preliminary data.</text>
</comment>
<name>A0A9X4JWC0_9FIRM</name>
<protein>
    <submittedName>
        <fullName evidence="3">Uncharacterized protein</fullName>
    </submittedName>
</protein>
<dbReference type="RefSeq" id="WP_277445367.1">
    <property type="nucleotide sequence ID" value="NZ_JAKOAV010000046.1"/>
</dbReference>
<evidence type="ECO:0000256" key="2">
    <source>
        <dbReference type="ARBA" id="ARBA00023315"/>
    </source>
</evidence>
<dbReference type="Gene3D" id="3.40.630.30">
    <property type="match status" value="1"/>
</dbReference>
<dbReference type="EMBL" id="JAKOAV010000046">
    <property type="protein sequence ID" value="MDF9409851.1"/>
    <property type="molecule type" value="Genomic_DNA"/>
</dbReference>
<sequence>MLIPLETFLEMTSEETVKEVISTFYCSKDHDIESFLKNENKAILYERKSKSRTYLIFDEDGLENGSFVLLAYFTIAIQTLKIPNGTAASQIRKLDGLYAKKGSEALTEIPSYLIGQLGKNDEYADKIAGDELLEYALSVIGKAQGIVGGRVAFIECQDKPQLINFYTRNGFKYFRKDPDDGLVQMVRLLDK</sequence>
<keyword evidence="4" id="KW-1185">Reference proteome</keyword>